<dbReference type="GO" id="GO:0070072">
    <property type="term" value="P:vacuolar proton-transporting V-type ATPase complex assembly"/>
    <property type="evidence" value="ECO:0007669"/>
    <property type="project" value="InterPro"/>
</dbReference>
<organism evidence="3 4">
    <name type="scientific">Mikania micrantha</name>
    <name type="common">bitter vine</name>
    <dbReference type="NCBI Taxonomy" id="192012"/>
    <lineage>
        <taxon>Eukaryota</taxon>
        <taxon>Viridiplantae</taxon>
        <taxon>Streptophyta</taxon>
        <taxon>Embryophyta</taxon>
        <taxon>Tracheophyta</taxon>
        <taxon>Spermatophyta</taxon>
        <taxon>Magnoliopsida</taxon>
        <taxon>eudicotyledons</taxon>
        <taxon>Gunneridae</taxon>
        <taxon>Pentapetalae</taxon>
        <taxon>asterids</taxon>
        <taxon>campanulids</taxon>
        <taxon>Asterales</taxon>
        <taxon>Asteraceae</taxon>
        <taxon>Asteroideae</taxon>
        <taxon>Heliantheae alliance</taxon>
        <taxon>Eupatorieae</taxon>
        <taxon>Mikania</taxon>
    </lineage>
</organism>
<feature type="region of interest" description="Disordered" evidence="2">
    <location>
        <begin position="1"/>
        <end position="36"/>
    </location>
</feature>
<sequence>MFTRHDYGRGRHFENREQGRSRSSQDDWRDGKTSELKCEGDGWSAVARSQLDGRIEGVKATVVRRGCAGRMQVGDNKRAMKFVTRSFETACSNMNGENPRGQKMQKVRKLKMMKLNDDDDNLVFFGDFGNVVYKASRANGPIRLTRASKTRATYDGFGPSRCGKDKQHALYDGDAEIEENIGVLKEREGANTQISKMEAEDDKTLFFLDSLDNYLILIETLSSSLRQGWLELASARHSMGASRVNTALLSLKNHSAATKVELDYDDYDGSTIKSPHFSLCKWTSTDDKNSSLEKQNIEEGEQLKENLSSWECVIYFLCMYFQKERAKVLSMFGTLVSPKLRASQLSFETALETLVELSNVRSSILKAHDAILMDMKKTTE</sequence>
<evidence type="ECO:0000256" key="2">
    <source>
        <dbReference type="SAM" id="MobiDB-lite"/>
    </source>
</evidence>
<dbReference type="PANTHER" id="PTHR31996:SF2">
    <property type="entry name" value="COILED-COIL DOMAIN-CONTAINING PROTEIN 115"/>
    <property type="match status" value="1"/>
</dbReference>
<dbReference type="Proteomes" id="UP000326396">
    <property type="component" value="Linkage Group LG1"/>
</dbReference>
<protein>
    <recommendedName>
        <fullName evidence="1">Vacuolar ATPase assembly protein VMA22</fullName>
    </recommendedName>
</protein>
<reference evidence="3 4" key="1">
    <citation type="submission" date="2019-05" db="EMBL/GenBank/DDBJ databases">
        <title>Mikania micrantha, genome provides insights into the molecular mechanism of rapid growth.</title>
        <authorList>
            <person name="Liu B."/>
        </authorList>
    </citation>
    <scope>NUCLEOTIDE SEQUENCE [LARGE SCALE GENOMIC DNA]</scope>
    <source>
        <strain evidence="3">NLD-2019</strain>
        <tissue evidence="3">Leaf</tissue>
    </source>
</reference>
<evidence type="ECO:0000313" key="3">
    <source>
        <dbReference type="EMBL" id="KAD7477004.1"/>
    </source>
</evidence>
<dbReference type="InterPro" id="IPR040357">
    <property type="entry name" value="Vma22/CCDC115"/>
</dbReference>
<name>A0A5N6PX79_9ASTR</name>
<dbReference type="EMBL" id="SZYD01000001">
    <property type="protein sequence ID" value="KAD7477004.1"/>
    <property type="molecule type" value="Genomic_DNA"/>
</dbReference>
<gene>
    <name evidence="3" type="ORF">E3N88_00140</name>
</gene>
<keyword evidence="4" id="KW-1185">Reference proteome</keyword>
<comment type="caution">
    <text evidence="3">The sequence shown here is derived from an EMBL/GenBank/DDBJ whole genome shotgun (WGS) entry which is preliminary data.</text>
</comment>
<evidence type="ECO:0000313" key="4">
    <source>
        <dbReference type="Proteomes" id="UP000326396"/>
    </source>
</evidence>
<evidence type="ECO:0000256" key="1">
    <source>
        <dbReference type="ARBA" id="ARBA00093634"/>
    </source>
</evidence>
<dbReference type="GO" id="GO:0051082">
    <property type="term" value="F:unfolded protein binding"/>
    <property type="evidence" value="ECO:0007669"/>
    <property type="project" value="TreeGrafter"/>
</dbReference>
<dbReference type="PANTHER" id="PTHR31996">
    <property type="entry name" value="COILED-COIL DOMAIN-CONTAINING PROTEIN 115"/>
    <property type="match status" value="1"/>
</dbReference>
<proteinExistence type="predicted"/>
<accession>A0A5N6PX79</accession>
<dbReference type="Pfam" id="PF21730">
    <property type="entry name" value="Vma22_CCDC115"/>
    <property type="match status" value="1"/>
</dbReference>
<dbReference type="OrthoDB" id="408631at2759"/>
<dbReference type="AlphaFoldDB" id="A0A5N6PX79"/>